<dbReference type="GO" id="GO:0098632">
    <property type="term" value="F:cell-cell adhesion mediator activity"/>
    <property type="evidence" value="ECO:0007669"/>
    <property type="project" value="TreeGrafter"/>
</dbReference>
<keyword evidence="5" id="KW-1185">Reference proteome</keyword>
<organism evidence="4 5">
    <name type="scientific">Mucilaginibacter ginkgonis</name>
    <dbReference type="NCBI Taxonomy" id="2682091"/>
    <lineage>
        <taxon>Bacteria</taxon>
        <taxon>Pseudomonadati</taxon>
        <taxon>Bacteroidota</taxon>
        <taxon>Sphingobacteriia</taxon>
        <taxon>Sphingobacteriales</taxon>
        <taxon>Sphingobacteriaceae</taxon>
        <taxon>Mucilaginibacter</taxon>
    </lineage>
</organism>
<reference evidence="4 5" key="1">
    <citation type="submission" date="2020-12" db="EMBL/GenBank/DDBJ databases">
        <title>HMF7856_wgs.fasta genome submission.</title>
        <authorList>
            <person name="Kang H."/>
            <person name="Kim H."/>
            <person name="Joh K."/>
        </authorList>
    </citation>
    <scope>NUCLEOTIDE SEQUENCE [LARGE SCALE GENOMIC DNA]</scope>
    <source>
        <strain evidence="4 5">HMF7856</strain>
    </source>
</reference>
<dbReference type="InterPro" id="IPR036179">
    <property type="entry name" value="Ig-like_dom_sf"/>
</dbReference>
<name>A0A7T7FBP0_9SPHI</name>
<dbReference type="Proteomes" id="UP000429232">
    <property type="component" value="Chromosome"/>
</dbReference>
<dbReference type="InterPro" id="IPR044023">
    <property type="entry name" value="Ig_7"/>
</dbReference>
<dbReference type="Pfam" id="PF13585">
    <property type="entry name" value="CHU_C"/>
    <property type="match status" value="1"/>
</dbReference>
<dbReference type="PANTHER" id="PTHR10075">
    <property type="entry name" value="BASIGIN RELATED"/>
    <property type="match status" value="1"/>
</dbReference>
<dbReference type="SUPFAM" id="SSF48726">
    <property type="entry name" value="Immunoglobulin"/>
    <property type="match status" value="7"/>
</dbReference>
<proteinExistence type="predicted"/>
<accession>A0A7T7FBP0</accession>
<protein>
    <submittedName>
        <fullName evidence="4">Gliding motility-associated C-terminal domain-containing protein</fullName>
    </submittedName>
</protein>
<evidence type="ECO:0000313" key="5">
    <source>
        <dbReference type="Proteomes" id="UP000429232"/>
    </source>
</evidence>
<sequence length="2324" mass="236663">MKNLSFYVLLLCLCFFFKFNDASAQRIYGSSQQTGTSGTLCVNCIVNNPANAADGNPQTYSQINVVLGVGLSGTGVQTYQDIIFSPPAVAAGKPVHIKLGTGDDLLSLSVLGSIILRPYNGATAAGPAVGAATLVTALSNNNQVELTLTPTQAYDRVRVTLDGGLVGALSSIYLYDAWYEGPGPVACNTAIDELHGISSAILGLGVNVGGVANPQLAIDGNLNTASTLNAGISALGAYAQQTVIYSSPSVVGDSVKLTLSIPQSLIDAQVFNVIAVSTANGNTDNNDARFLNSSLLTVRLLDLTNNRRKVTVTFVPTKVFDRVQLRLGGVANVLSSLDFYEAQRILPQPVVTYNGGSTANIQVCAGTTATLNVTAAANTTYSWYTAPTGGTLVATGTSFTTPALTATTTYYVAAMRNGCTDASARTPVTINVLPAPAAPVIATTSATVCAGQTATFTAATVAGITTKWYTAATGGTAIFTGNTFTTPALSQTTSYYAESDNATGCTSLTRIAVTATVQPAPATPTITLATPAINPGQTNTLTITNPQAGVTYTWYDAATGGNLVFTGLSFTTPALNATTTYYVMATEGGCSLPARASVTVTVNAAPSVTVTPPTQTINSGQTATLTASSTTPNATFNWYTQPTGGTSIFTGATFTTPPLTTNTTYYAEAVDPVSGAVSTSRASGAVIIGNSPTVTVTPPTQTINSGQTATFTASSPTAGATFNWYTTPTGGTPIFTGSTFTSPALTANTTYYAEAVDPVTNIPSATRATGTVTIGNAPSVTVTPPTQAITSGQTATFTASSTTPNATFKWYSQPTGGAPIFTGPTFTTPPLTANTTYYAEAVDPVTNAPSATRATGTVTIAATPTITVTPPAQTIASGQTATFTASSTTPNATFNWYTTPTGGTPVFTGAMFTTPPLTANTTYYAEAVDPATNIASSPRATGTITIGTTPDITVTPPTQAIQSGQTATFTASSTTPNATFNWYTTPTGGAPVFTGATFTTPALTANTTYYAEAVDPATNIASSPRASGTVTIGAQPSIAVTPPTQAIQSGQTATFTASSTTPNATFNWYTTPTGGAPVFTGATFTTPALTANTTYYAEAVDPATNIASSPRASGTVTIGAQPSIAVTPPTQTIASGETATFTASSTTSDAVFNWYTQPTGGTPVFTGPTFTTPPLTSNTTYYAEAVDPTTHIASSPRATGTVTIGAQPNVTVTPPTQTVMSGQTATFTASSPTANATFNWYTQPTGGTPIFTGATFTTPLLTADITYYAEAVDPATNLASATRATGTVTVTTPPSITVTPPSQAVNSGQTATFTASSTTPNATFNWYTQPTGGNAIYTGTTFTTPALTANTTYYVEAVDPATGAPSTTRASAAVTIGNAPSVTVTPPTVTIQSGQTATFTASSTTPGATFNWYTTPTGGTPVYTGDTFTTPPVTTNTTYYAEAIDPATNIPSGTRATGTITIANAPDITVTPPSRTINSGQTTTFTASSSTANATFNWYTTPTGGTPVFTGATFTTPALTANTTYYAEAVDPATNIPSGSRATATVTIGNAPSVAVNPPAQSVNSGQTATFTATSTDPAAIFNWYTTPTGGTPVFTGSTFTTPPLTTNTTYYAEAVDPNTNIPSSTRASATITINNAPSITVNPPSATIASGQTATFTASSNTPNATFNWYTSPTGGNPVATGATFTTPPLTNNTTYYAEAVDPATGAPSASRATATVAIGNSPSVTVTPPTQTVASGQTATFTATSTDPGATFNWYTTPTGGTPIATGSTFTSPPVTGDVTYYAEAVDPTTHIPSGTRASGTIVVGNAPSVAVTPPSRTINSGQTATFTASSNTPNAIFNWYTTPTGGTPVFTGATFTTPAITANTTYYAEAVDPTTNIPSGTRATATVTIGNAPSISVNPPVQTVSASQTATFTGSSTDPGATFNWYTTPTGGTPIFTGPVFTTPPVTGNVTYYAEAVDPATNIPSATRAPGVVNLAPSISVVPPTQSVASGQTATITASSSTPGAAFNWYTTPTGGTPIFTGPVFTTPPVTGNVTYYAAAVDPTTGAISDNRAKAVINIEPNVTVTPPTVTINAGQPATFTATSTTPNATFNWYTTPTGGTPVFTGATFKTPAITAATVYYAEAVDPASGAKTTTRATATVALNPAPDLTVNPTTVTIEAGNTATFTASSTVASAVFNWYSSPGMESPMFTGPVFTTPQLNANATYWVQAVNPVTGAVSAVVTTSVVVTTNERVFVPNAFSPNGDGRNDTFNVYGASISAVSMYVYNQWGQLLFRTDNPTQGWDGTYKGVAQPVGVYVYFVKATLTDNTTISKKGTITLIR</sequence>
<dbReference type="PROSITE" id="PS50835">
    <property type="entry name" value="IG_LIKE"/>
    <property type="match status" value="1"/>
</dbReference>
<evidence type="ECO:0000256" key="1">
    <source>
        <dbReference type="ARBA" id="ARBA00023319"/>
    </source>
</evidence>
<dbReference type="InterPro" id="IPR026341">
    <property type="entry name" value="T9SS_type_B"/>
</dbReference>
<dbReference type="Pfam" id="PF19081">
    <property type="entry name" value="Ig_7"/>
    <property type="match status" value="21"/>
</dbReference>
<keyword evidence="1" id="KW-0393">Immunoglobulin domain</keyword>
<feature type="domain" description="Ig-like" evidence="3">
    <location>
        <begin position="606"/>
        <end position="639"/>
    </location>
</feature>
<dbReference type="SMART" id="SM00409">
    <property type="entry name" value="IG"/>
    <property type="match status" value="21"/>
</dbReference>
<feature type="chain" id="PRO_5031462798" evidence="2">
    <location>
        <begin position="25"/>
        <end position="2324"/>
    </location>
</feature>
<feature type="signal peptide" evidence="2">
    <location>
        <begin position="1"/>
        <end position="24"/>
    </location>
</feature>
<dbReference type="KEGG" id="mgik:GO620_002855"/>
<dbReference type="InterPro" id="IPR007110">
    <property type="entry name" value="Ig-like_dom"/>
</dbReference>
<evidence type="ECO:0000259" key="3">
    <source>
        <dbReference type="PROSITE" id="PS50835"/>
    </source>
</evidence>
<dbReference type="EMBL" id="CP066775">
    <property type="protein sequence ID" value="QQL50415.1"/>
    <property type="molecule type" value="Genomic_DNA"/>
</dbReference>
<dbReference type="GO" id="GO:0005886">
    <property type="term" value="C:plasma membrane"/>
    <property type="evidence" value="ECO:0007669"/>
    <property type="project" value="TreeGrafter"/>
</dbReference>
<keyword evidence="2" id="KW-0732">Signal</keyword>
<dbReference type="InterPro" id="IPR003599">
    <property type="entry name" value="Ig_sub"/>
</dbReference>
<dbReference type="NCBIfam" id="TIGR04131">
    <property type="entry name" value="Bac_Flav_CTERM"/>
    <property type="match status" value="1"/>
</dbReference>
<evidence type="ECO:0000256" key="2">
    <source>
        <dbReference type="SAM" id="SignalP"/>
    </source>
</evidence>
<dbReference type="RefSeq" id="WP_200230588.1">
    <property type="nucleotide sequence ID" value="NZ_CP066775.1"/>
</dbReference>
<dbReference type="PANTHER" id="PTHR10075:SF100">
    <property type="entry name" value="FASCICLIN-2"/>
    <property type="match status" value="1"/>
</dbReference>
<evidence type="ECO:0000313" key="4">
    <source>
        <dbReference type="EMBL" id="QQL50415.1"/>
    </source>
</evidence>
<dbReference type="GO" id="GO:0007156">
    <property type="term" value="P:homophilic cell adhesion via plasma membrane adhesion molecules"/>
    <property type="evidence" value="ECO:0007669"/>
    <property type="project" value="TreeGrafter"/>
</dbReference>
<gene>
    <name evidence="4" type="ORF">GO620_002855</name>
</gene>